<gene>
    <name evidence="3" type="primary">entA</name>
    <name evidence="3" type="ORF">SMD44_00268</name>
</gene>
<accession>A0A1Z1W369</accession>
<evidence type="ECO:0000256" key="2">
    <source>
        <dbReference type="ARBA" id="ARBA00023002"/>
    </source>
</evidence>
<dbReference type="EMBL" id="CP021748">
    <property type="protein sequence ID" value="ARX80870.1"/>
    <property type="molecule type" value="Genomic_DNA"/>
</dbReference>
<dbReference type="InterPro" id="IPR002347">
    <property type="entry name" value="SDR_fam"/>
</dbReference>
<sequence>MRLHGIDGLTAVVTGAAGGIGSAIVLALARAGAQVVAVDRAAPGRLRERVPAELRPLVRERTADVADRRAAGELLDETERSLGPVGLLVSAAGVLRHGPAADCTDQDWHALLHANATGVFVWAGAAAERMTRRGRGSIVTVASNAVGVPRAGLAAYAASKAAAHAFTLGLGVEVAPRGVRCNVVCPGSTDTAMLRELTDGPDFRAVVDGDPAAFRTGIPLGRVAAPADVADAVLFLASDQARHITLHSLYVDGGAALRA</sequence>
<evidence type="ECO:0000256" key="1">
    <source>
        <dbReference type="ARBA" id="ARBA00006484"/>
    </source>
</evidence>
<dbReference type="InterPro" id="IPR020904">
    <property type="entry name" value="Sc_DH/Rdtase_CS"/>
</dbReference>
<dbReference type="SUPFAM" id="SSF51735">
    <property type="entry name" value="NAD(P)-binding Rossmann-fold domains"/>
    <property type="match status" value="1"/>
</dbReference>
<dbReference type="PROSITE" id="PS00061">
    <property type="entry name" value="ADH_SHORT"/>
    <property type="match status" value="1"/>
</dbReference>
<dbReference type="AlphaFoldDB" id="A0A1Z1W369"/>
<dbReference type="PANTHER" id="PTHR43477:SF1">
    <property type="entry name" value="DIHYDROANTICAPSIN 7-DEHYDROGENASE"/>
    <property type="match status" value="1"/>
</dbReference>
<dbReference type="KEGG" id="salf:SMD44_00268"/>
<dbReference type="InterPro" id="IPR003560">
    <property type="entry name" value="DHB_DH"/>
</dbReference>
<dbReference type="GO" id="GO:0019290">
    <property type="term" value="P:siderophore biosynthetic process"/>
    <property type="evidence" value="ECO:0007669"/>
    <property type="project" value="InterPro"/>
</dbReference>
<proteinExistence type="inferred from homology"/>
<dbReference type="RefSeq" id="WP_237306792.1">
    <property type="nucleotide sequence ID" value="NZ_CP021748.1"/>
</dbReference>
<name>A0A1Z1W369_9ACTN</name>
<dbReference type="GO" id="GO:0008667">
    <property type="term" value="F:2,3-dihydro-2,3-dihydroxybenzoate dehydrogenase activity"/>
    <property type="evidence" value="ECO:0007669"/>
    <property type="project" value="InterPro"/>
</dbReference>
<comment type="similarity">
    <text evidence="1">Belongs to the short-chain dehydrogenases/reductases (SDR) family.</text>
</comment>
<dbReference type="Pfam" id="PF13561">
    <property type="entry name" value="adh_short_C2"/>
    <property type="match status" value="1"/>
</dbReference>
<dbReference type="STRING" id="67267.GCA_000716675_00830"/>
<protein>
    <submittedName>
        <fullName evidence="3">2,3-dihydroxybenzoate-2,3-dehydrogenase</fullName>
    </submittedName>
</protein>
<dbReference type="Gene3D" id="3.40.50.720">
    <property type="entry name" value="NAD(P)-binding Rossmann-like Domain"/>
    <property type="match status" value="1"/>
</dbReference>
<keyword evidence="4" id="KW-1185">Reference proteome</keyword>
<keyword evidence="2" id="KW-0560">Oxidoreductase</keyword>
<dbReference type="PRINTS" id="PR00080">
    <property type="entry name" value="SDRFAMILY"/>
</dbReference>
<evidence type="ECO:0000313" key="4">
    <source>
        <dbReference type="Proteomes" id="UP000195880"/>
    </source>
</evidence>
<dbReference type="FunFam" id="3.40.50.720:FF:000084">
    <property type="entry name" value="Short-chain dehydrogenase reductase"/>
    <property type="match status" value="1"/>
</dbReference>
<dbReference type="eggNOG" id="COG1028">
    <property type="taxonomic scope" value="Bacteria"/>
</dbReference>
<dbReference type="InterPro" id="IPR036291">
    <property type="entry name" value="NAD(P)-bd_dom_sf"/>
</dbReference>
<reference evidence="3 4" key="1">
    <citation type="submission" date="2017-05" db="EMBL/GenBank/DDBJ databases">
        <title>Streptomyces alboflavus Genome sequencing and assembly.</title>
        <authorList>
            <person name="Wang Y."/>
            <person name="Du B."/>
            <person name="Ding Y."/>
            <person name="Liu H."/>
            <person name="Hou Q."/>
            <person name="Liu K."/>
            <person name="Wang C."/>
            <person name="Yao L."/>
        </authorList>
    </citation>
    <scope>NUCLEOTIDE SEQUENCE [LARGE SCALE GENOMIC DNA]</scope>
    <source>
        <strain evidence="3 4">MDJK44</strain>
    </source>
</reference>
<dbReference type="PANTHER" id="PTHR43477">
    <property type="entry name" value="DIHYDROANTICAPSIN 7-DEHYDROGENASE"/>
    <property type="match status" value="1"/>
</dbReference>
<organism evidence="3 4">
    <name type="scientific">Streptomyces alboflavus</name>
    <dbReference type="NCBI Taxonomy" id="67267"/>
    <lineage>
        <taxon>Bacteria</taxon>
        <taxon>Bacillati</taxon>
        <taxon>Actinomycetota</taxon>
        <taxon>Actinomycetes</taxon>
        <taxon>Kitasatosporales</taxon>
        <taxon>Streptomycetaceae</taxon>
        <taxon>Streptomyces</taxon>
    </lineage>
</organism>
<dbReference type="InterPro" id="IPR051122">
    <property type="entry name" value="SDR_DHRS6-like"/>
</dbReference>
<dbReference type="Proteomes" id="UP000195880">
    <property type="component" value="Chromosome"/>
</dbReference>
<dbReference type="PRINTS" id="PR01397">
    <property type="entry name" value="DHBDHDRGNASE"/>
</dbReference>
<evidence type="ECO:0000313" key="3">
    <source>
        <dbReference type="EMBL" id="ARX80870.1"/>
    </source>
</evidence>